<dbReference type="GO" id="GO:0006265">
    <property type="term" value="P:DNA topological change"/>
    <property type="evidence" value="ECO:0007669"/>
    <property type="project" value="InterPro"/>
</dbReference>
<accession>A0A379DEP5</accession>
<dbReference type="PANTHER" id="PTHR11390">
    <property type="entry name" value="PROKARYOTIC DNA TOPOISOMERASE"/>
    <property type="match status" value="1"/>
</dbReference>
<gene>
    <name evidence="3" type="primary">topB_2</name>
    <name evidence="3" type="ORF">NCTC12872_02015</name>
</gene>
<dbReference type="PROSITE" id="PS52039">
    <property type="entry name" value="TOPO_IA_2"/>
    <property type="match status" value="1"/>
</dbReference>
<sequence>MRFGYEYGARSIVTTDLGWKTLYQNDANNDDGVEDIADLNFDNLNEGCKGECLSADWKKLETKPKALYTMDSLLNDLTRVANYVLDPNLKKVLIDKDKNKEGEHGGIGTPATRDEILKGLFERGFLSMKGKTVISTEKGRAFYDVLPDSAKYPDMTALWHQKFLEIENGILNKEDLINSVIQFITDEVSQIKLKGLNLSHIKAYICPKCGSALSQINGKYGLFWLCNAYKTKGCDARFPDKNNTPDLTYIRPVISEYKCHLCSSGLIKRRSKKNPKLFFWSCSNYPNCKQLYPDVMGKPKFKID</sequence>
<name>A0A379DEP5_9PAST</name>
<dbReference type="GO" id="GO:0003917">
    <property type="term" value="F:DNA topoisomerase type I (single strand cut, ATP-independent) activity"/>
    <property type="evidence" value="ECO:0007669"/>
    <property type="project" value="InterPro"/>
</dbReference>
<dbReference type="GO" id="GO:0006281">
    <property type="term" value="P:DNA repair"/>
    <property type="evidence" value="ECO:0007669"/>
    <property type="project" value="TreeGrafter"/>
</dbReference>
<dbReference type="Proteomes" id="UP000255417">
    <property type="component" value="Unassembled WGS sequence"/>
</dbReference>
<dbReference type="RefSeq" id="WP_115316469.1">
    <property type="nucleotide sequence ID" value="NZ_LWIF01000002.1"/>
</dbReference>
<dbReference type="PANTHER" id="PTHR11390:SF21">
    <property type="entry name" value="DNA TOPOISOMERASE 3-ALPHA"/>
    <property type="match status" value="1"/>
</dbReference>
<dbReference type="InterPro" id="IPR013825">
    <property type="entry name" value="Topo_IA_cen_sub2"/>
</dbReference>
<dbReference type="Gene3D" id="1.10.460.10">
    <property type="entry name" value="Topoisomerase I, domain 2"/>
    <property type="match status" value="1"/>
</dbReference>
<dbReference type="Gene3D" id="3.30.65.10">
    <property type="entry name" value="Bacterial Topoisomerase I, domain 1"/>
    <property type="match status" value="1"/>
</dbReference>
<dbReference type="EC" id="5.99.1.2" evidence="3"/>
<dbReference type="OrthoDB" id="9803554at2"/>
<keyword evidence="1 3" id="KW-0413">Isomerase</keyword>
<keyword evidence="4" id="KW-1185">Reference proteome</keyword>
<dbReference type="SUPFAM" id="SSF56712">
    <property type="entry name" value="Prokaryotic type I DNA topoisomerase"/>
    <property type="match status" value="1"/>
</dbReference>
<dbReference type="InterPro" id="IPR023405">
    <property type="entry name" value="Topo_IA_core_domain"/>
</dbReference>
<dbReference type="InterPro" id="IPR013497">
    <property type="entry name" value="Topo_IA_cen"/>
</dbReference>
<dbReference type="AlphaFoldDB" id="A0A379DEP5"/>
<evidence type="ECO:0000259" key="2">
    <source>
        <dbReference type="PROSITE" id="PS52039"/>
    </source>
</evidence>
<dbReference type="Pfam" id="PF01131">
    <property type="entry name" value="Topoisom_bac"/>
    <property type="match status" value="1"/>
</dbReference>
<dbReference type="InterPro" id="IPR013498">
    <property type="entry name" value="Topo_IA_Znf"/>
</dbReference>
<evidence type="ECO:0000256" key="1">
    <source>
        <dbReference type="ARBA" id="ARBA00023235"/>
    </source>
</evidence>
<dbReference type="GO" id="GO:0043597">
    <property type="term" value="C:cytoplasmic replication fork"/>
    <property type="evidence" value="ECO:0007669"/>
    <property type="project" value="TreeGrafter"/>
</dbReference>
<dbReference type="Pfam" id="PF01396">
    <property type="entry name" value="Zn_ribbon_Top1"/>
    <property type="match status" value="2"/>
</dbReference>
<protein>
    <submittedName>
        <fullName evidence="3">DNA topoisomerase 3</fullName>
        <ecNumber evidence="3">5.99.1.2</ecNumber>
    </submittedName>
</protein>
<evidence type="ECO:0000313" key="4">
    <source>
        <dbReference type="Proteomes" id="UP000255417"/>
    </source>
</evidence>
<evidence type="ECO:0000313" key="3">
    <source>
        <dbReference type="EMBL" id="SUB76387.1"/>
    </source>
</evidence>
<dbReference type="Gene3D" id="2.70.20.10">
    <property type="entry name" value="Topoisomerase I, domain 3"/>
    <property type="match status" value="1"/>
</dbReference>
<reference evidence="3 4" key="1">
    <citation type="submission" date="2018-06" db="EMBL/GenBank/DDBJ databases">
        <authorList>
            <consortium name="Pathogen Informatics"/>
            <person name="Doyle S."/>
        </authorList>
    </citation>
    <scope>NUCLEOTIDE SEQUENCE [LARGE SCALE GENOMIC DNA]</scope>
    <source>
        <strain evidence="3 4">NCTC12872</strain>
    </source>
</reference>
<feature type="domain" description="Topo IA-type catalytic" evidence="2">
    <location>
        <begin position="1"/>
        <end position="188"/>
    </location>
</feature>
<dbReference type="InterPro" id="IPR000380">
    <property type="entry name" value="Topo_IA"/>
</dbReference>
<dbReference type="InterPro" id="IPR013824">
    <property type="entry name" value="Topo_IA_cen_sub1"/>
</dbReference>
<dbReference type="GO" id="GO:0006310">
    <property type="term" value="P:DNA recombination"/>
    <property type="evidence" value="ECO:0007669"/>
    <property type="project" value="TreeGrafter"/>
</dbReference>
<proteinExistence type="predicted"/>
<dbReference type="GO" id="GO:0003677">
    <property type="term" value="F:DNA binding"/>
    <property type="evidence" value="ECO:0007669"/>
    <property type="project" value="InterPro"/>
</dbReference>
<dbReference type="EMBL" id="UGTA01000002">
    <property type="protein sequence ID" value="SUB76387.1"/>
    <property type="molecule type" value="Genomic_DNA"/>
</dbReference>
<organism evidence="3 4">
    <name type="scientific">Phocoenobacter uteri</name>
    <dbReference type="NCBI Taxonomy" id="146806"/>
    <lineage>
        <taxon>Bacteria</taxon>
        <taxon>Pseudomonadati</taxon>
        <taxon>Pseudomonadota</taxon>
        <taxon>Gammaproteobacteria</taxon>
        <taxon>Pasteurellales</taxon>
        <taxon>Pasteurellaceae</taxon>
        <taxon>Phocoenobacter</taxon>
    </lineage>
</organism>